<accession>A0ABR9K2X1</accession>
<evidence type="ECO:0000313" key="2">
    <source>
        <dbReference type="Proteomes" id="UP000627838"/>
    </source>
</evidence>
<keyword evidence="2" id="KW-1185">Reference proteome</keyword>
<proteinExistence type="predicted"/>
<gene>
    <name evidence="1" type="ORF">H4W34_007037</name>
</gene>
<evidence type="ECO:0008006" key="3">
    <source>
        <dbReference type="Google" id="ProtNLM"/>
    </source>
</evidence>
<dbReference type="EMBL" id="JADBDZ010000001">
    <property type="protein sequence ID" value="MBE1537204.1"/>
    <property type="molecule type" value="Genomic_DNA"/>
</dbReference>
<dbReference type="RefSeq" id="WP_225961466.1">
    <property type="nucleotide sequence ID" value="NZ_JADBDZ010000001.1"/>
</dbReference>
<sequence>MRVVRDPDWDGPWRCEFSGTVDSLGPPEAVRHSQARAGELAYWVVFDEPQYDAGGDGPYRKAQIWGRYLVPEDG</sequence>
<protein>
    <recommendedName>
        <fullName evidence="3">Ferrous iron transport protein A</fullName>
    </recommendedName>
</protein>
<evidence type="ECO:0000313" key="1">
    <source>
        <dbReference type="EMBL" id="MBE1537204.1"/>
    </source>
</evidence>
<reference evidence="1 2" key="1">
    <citation type="submission" date="2020-10" db="EMBL/GenBank/DDBJ databases">
        <title>Sequencing the genomes of 1000 actinobacteria strains.</title>
        <authorList>
            <person name="Klenk H.-P."/>
        </authorList>
    </citation>
    <scope>NUCLEOTIDE SEQUENCE [LARGE SCALE GENOMIC DNA]</scope>
    <source>
        <strain evidence="1 2">DSM 46744</strain>
    </source>
</reference>
<comment type="caution">
    <text evidence="1">The sequence shown here is derived from an EMBL/GenBank/DDBJ whole genome shotgun (WGS) entry which is preliminary data.</text>
</comment>
<dbReference type="Proteomes" id="UP000627838">
    <property type="component" value="Unassembled WGS sequence"/>
</dbReference>
<organism evidence="1 2">
    <name type="scientific">Actinomadura algeriensis</name>
    <dbReference type="NCBI Taxonomy" id="1679523"/>
    <lineage>
        <taxon>Bacteria</taxon>
        <taxon>Bacillati</taxon>
        <taxon>Actinomycetota</taxon>
        <taxon>Actinomycetes</taxon>
        <taxon>Streptosporangiales</taxon>
        <taxon>Thermomonosporaceae</taxon>
        <taxon>Actinomadura</taxon>
    </lineage>
</organism>
<name>A0ABR9K2X1_9ACTN</name>